<evidence type="ECO:0000313" key="2">
    <source>
        <dbReference type="Proteomes" id="UP001165405"/>
    </source>
</evidence>
<sequence>MTRPAGVRLVAVDVSSGRILWEAERDSGLAPWLVGVDGHLVEITRLEDLDETIGADGERVTVRPGMVVGLG</sequence>
<dbReference type="RefSeq" id="WP_236088358.1">
    <property type="nucleotide sequence ID" value="NZ_JAKGSG010000022.1"/>
</dbReference>
<accession>A0AA41QBV0</accession>
<evidence type="ECO:0000313" key="1">
    <source>
        <dbReference type="EMBL" id="MCF4120588.1"/>
    </source>
</evidence>
<comment type="caution">
    <text evidence="1">The sequence shown here is derived from an EMBL/GenBank/DDBJ whole genome shotgun (WGS) entry which is preliminary data.</text>
</comment>
<dbReference type="EMBL" id="JAKGSG010000022">
    <property type="protein sequence ID" value="MCF4120588.1"/>
    <property type="molecule type" value="Genomic_DNA"/>
</dbReference>
<reference evidence="1" key="1">
    <citation type="submission" date="2022-01" db="EMBL/GenBank/DDBJ databases">
        <title>Antribacter sp. nov., isolated from Guizhou of China.</title>
        <authorList>
            <person name="Chengliang C."/>
            <person name="Ya Z."/>
        </authorList>
    </citation>
    <scope>NUCLEOTIDE SEQUENCE</scope>
    <source>
        <strain evidence="1">KLBMP 9083</strain>
    </source>
</reference>
<dbReference type="AlphaFoldDB" id="A0AA41QBV0"/>
<evidence type="ECO:0008006" key="3">
    <source>
        <dbReference type="Google" id="ProtNLM"/>
    </source>
</evidence>
<gene>
    <name evidence="1" type="ORF">L1785_06330</name>
</gene>
<organism evidence="1 2">
    <name type="scientific">Antribacter soli</name>
    <dbReference type="NCBI Taxonomy" id="2910976"/>
    <lineage>
        <taxon>Bacteria</taxon>
        <taxon>Bacillati</taxon>
        <taxon>Actinomycetota</taxon>
        <taxon>Actinomycetes</taxon>
        <taxon>Micrococcales</taxon>
        <taxon>Promicromonosporaceae</taxon>
        <taxon>Antribacter</taxon>
    </lineage>
</organism>
<proteinExistence type="predicted"/>
<dbReference type="Proteomes" id="UP001165405">
    <property type="component" value="Unassembled WGS sequence"/>
</dbReference>
<name>A0AA41QBV0_9MICO</name>
<protein>
    <recommendedName>
        <fullName evidence="3">PQQ-binding-like beta-propeller repeat protein</fullName>
    </recommendedName>
</protein>
<keyword evidence="2" id="KW-1185">Reference proteome</keyword>